<feature type="binding site" evidence="12">
    <location>
        <position position="119"/>
    </location>
    <ligand>
        <name>CoA</name>
        <dbReference type="ChEBI" id="CHEBI:57287"/>
    </ligand>
</feature>
<dbReference type="InterPro" id="IPR008278">
    <property type="entry name" value="4-PPantetheinyl_Trfase_dom"/>
</dbReference>
<evidence type="ECO:0000256" key="7">
    <source>
        <dbReference type="ARBA" id="ARBA00023191"/>
    </source>
</evidence>
<feature type="binding site" evidence="12">
    <location>
        <position position="53"/>
    </location>
    <ligand>
        <name>CoA</name>
        <dbReference type="ChEBI" id="CHEBI:57287"/>
    </ligand>
</feature>
<evidence type="ECO:0000256" key="12">
    <source>
        <dbReference type="PIRSR" id="PIRSR603542-1"/>
    </source>
</evidence>
<dbReference type="EMBL" id="QZCH01000009">
    <property type="protein sequence ID" value="RJG48179.1"/>
    <property type="molecule type" value="Genomic_DNA"/>
</dbReference>
<dbReference type="InterPro" id="IPR037143">
    <property type="entry name" value="4-PPantetheinyl_Trfase_dom_sf"/>
</dbReference>
<keyword evidence="17" id="KW-1185">Reference proteome</keyword>
<dbReference type="PRINTS" id="PR01399">
    <property type="entry name" value="ENTSNTHTASED"/>
</dbReference>
<feature type="domain" description="4'-phosphopantetheinyl transferase N-terminal" evidence="15">
    <location>
        <begin position="34"/>
        <end position="93"/>
    </location>
</feature>
<dbReference type="UniPathway" id="UPA00017"/>
<feature type="binding site" evidence="13">
    <location>
        <position position="120"/>
    </location>
    <ligand>
        <name>Mg(2+)</name>
        <dbReference type="ChEBI" id="CHEBI:18420"/>
    </ligand>
</feature>
<keyword evidence="13" id="KW-0479">Metal-binding</keyword>
<keyword evidence="7" id="KW-0259">Enterobactin biosynthesis</keyword>
<feature type="binding site" evidence="12">
    <location>
        <position position="158"/>
    </location>
    <ligand>
        <name>CoA</name>
        <dbReference type="ChEBI" id="CHEBI:57287"/>
    </ligand>
</feature>
<feature type="binding site" evidence="13">
    <location>
        <position position="121"/>
    </location>
    <ligand>
        <name>Mg(2+)</name>
        <dbReference type="ChEBI" id="CHEBI:18420"/>
    </ligand>
</feature>
<dbReference type="Proteomes" id="UP000283255">
    <property type="component" value="Unassembled WGS sequence"/>
</dbReference>
<evidence type="ECO:0000259" key="15">
    <source>
        <dbReference type="Pfam" id="PF17837"/>
    </source>
</evidence>
<gene>
    <name evidence="16" type="ORF">D1Z90_08925</name>
</gene>
<evidence type="ECO:0000256" key="4">
    <source>
        <dbReference type="ARBA" id="ARBA00011503"/>
    </source>
</evidence>
<feature type="binding site" evidence="12">
    <location>
        <begin position="89"/>
        <end position="90"/>
    </location>
    <ligand>
        <name>CoA</name>
        <dbReference type="ChEBI" id="CHEBI:57287"/>
    </ligand>
</feature>
<feature type="binding site" evidence="13">
    <location>
        <position position="119"/>
    </location>
    <ligand>
        <name>Mg(2+)</name>
        <dbReference type="ChEBI" id="CHEBI:18420"/>
    </ligand>
</feature>
<evidence type="ECO:0000313" key="16">
    <source>
        <dbReference type="EMBL" id="RJG48179.1"/>
    </source>
</evidence>
<feature type="binding site" evidence="12">
    <location>
        <position position="162"/>
    </location>
    <ligand>
        <name>CoA</name>
        <dbReference type="ChEBI" id="CHEBI:57287"/>
    </ligand>
</feature>
<comment type="similarity">
    <text evidence="3">Belongs to the P-Pant transferase superfamily. EntD family.</text>
</comment>
<dbReference type="Gene3D" id="3.90.470.20">
    <property type="entry name" value="4'-phosphopantetheinyl transferase domain"/>
    <property type="match status" value="1"/>
</dbReference>
<dbReference type="GO" id="GO:0009239">
    <property type="term" value="P:enterobactin biosynthetic process"/>
    <property type="evidence" value="ECO:0007669"/>
    <property type="project" value="UniProtKB-UniPathway"/>
</dbReference>
<evidence type="ECO:0000256" key="13">
    <source>
        <dbReference type="PIRSR" id="PIRSR603542-2"/>
    </source>
</evidence>
<comment type="function">
    <text evidence="1">Involved in the biosynthesis of the siderophore enterobactin (enterochelin), which is a macrocyclic trimeric lactone of N-(2,3-dihydroxybenzoyl)-serine. The serine trilactone serves as a scaffolding for the three catechol functionalities that provide hexadentate coordination for the tightly ligated iron(2+) atoms. Plays an essential role in the assembly of the enterobactin by catalyzing the transfer of the 4'-phosphopantetheine (Ppant) moiety from coenzyme A to the apo-domains of both EntB (ArCP domain) and EntF (PCP domain) to yield their holo-forms which make them competent for the activation of 2,3-dihydroxybenzoate (DHB) and L-serine, respectively.</text>
</comment>
<evidence type="ECO:0000259" key="14">
    <source>
        <dbReference type="Pfam" id="PF01648"/>
    </source>
</evidence>
<comment type="catalytic activity">
    <reaction evidence="10">
        <text>apo-[aryl-carrier protein] + CoA = holo-[aryl-carrier protein] + adenosine 3',5'-bisphosphate + H(+)</text>
        <dbReference type="Rhea" id="RHEA:48404"/>
        <dbReference type="Rhea" id="RHEA-COMP:15903"/>
        <dbReference type="Rhea" id="RHEA-COMP:17557"/>
        <dbReference type="ChEBI" id="CHEBI:15378"/>
        <dbReference type="ChEBI" id="CHEBI:29999"/>
        <dbReference type="ChEBI" id="CHEBI:57287"/>
        <dbReference type="ChEBI" id="CHEBI:58343"/>
        <dbReference type="ChEBI" id="CHEBI:64479"/>
    </reaction>
</comment>
<dbReference type="GO" id="GO:0000287">
    <property type="term" value="F:magnesium ion binding"/>
    <property type="evidence" value="ECO:0007669"/>
    <property type="project" value="InterPro"/>
</dbReference>
<organism evidence="16 17">
    <name type="scientific">Motilimonas pumila</name>
    <dbReference type="NCBI Taxonomy" id="2303987"/>
    <lineage>
        <taxon>Bacteria</taxon>
        <taxon>Pseudomonadati</taxon>
        <taxon>Pseudomonadota</taxon>
        <taxon>Gammaproteobacteria</taxon>
        <taxon>Alteromonadales</taxon>
        <taxon>Alteromonadales genera incertae sedis</taxon>
        <taxon>Motilimonas</taxon>
    </lineage>
</organism>
<evidence type="ECO:0000256" key="2">
    <source>
        <dbReference type="ARBA" id="ARBA00004993"/>
    </source>
</evidence>
<evidence type="ECO:0000313" key="17">
    <source>
        <dbReference type="Proteomes" id="UP000283255"/>
    </source>
</evidence>
<dbReference type="InterPro" id="IPR003542">
    <property type="entry name" value="Enbac_synth_compD-like"/>
</dbReference>
<accession>A0A418YFU8</accession>
<dbReference type="InterPro" id="IPR041354">
    <property type="entry name" value="4PPT_N"/>
</dbReference>
<dbReference type="SUPFAM" id="SSF56214">
    <property type="entry name" value="4'-phosphopantetheinyl transferase"/>
    <property type="match status" value="1"/>
</dbReference>
<evidence type="ECO:0000256" key="11">
    <source>
        <dbReference type="ARBA" id="ARBA00049191"/>
    </source>
</evidence>
<comment type="caution">
    <text evidence="16">The sequence shown here is derived from an EMBL/GenBank/DDBJ whole genome shotgun (WGS) entry which is preliminary data.</text>
</comment>
<dbReference type="GO" id="GO:0008897">
    <property type="term" value="F:holo-[acyl-carrier-protein] synthase activity"/>
    <property type="evidence" value="ECO:0007669"/>
    <property type="project" value="InterPro"/>
</dbReference>
<comment type="catalytic activity">
    <reaction evidence="11">
        <text>apo-[peptidyl-carrier protein] + CoA = holo-[peptidyl-carrier protein] + adenosine 3',5'-bisphosphate + H(+)</text>
        <dbReference type="Rhea" id="RHEA:46228"/>
        <dbReference type="Rhea" id="RHEA-COMP:11479"/>
        <dbReference type="Rhea" id="RHEA-COMP:11480"/>
        <dbReference type="ChEBI" id="CHEBI:15378"/>
        <dbReference type="ChEBI" id="CHEBI:29999"/>
        <dbReference type="ChEBI" id="CHEBI:57287"/>
        <dbReference type="ChEBI" id="CHEBI:58343"/>
        <dbReference type="ChEBI" id="CHEBI:64479"/>
    </reaction>
</comment>
<keyword evidence="13" id="KW-0460">Magnesium</keyword>
<feature type="domain" description="4'-phosphopantetheinyl transferase" evidence="14">
    <location>
        <begin position="115"/>
        <end position="186"/>
    </location>
</feature>
<proteinExistence type="inferred from homology"/>
<feature type="binding site" evidence="12">
    <location>
        <position position="45"/>
    </location>
    <ligand>
        <name>CoA</name>
        <dbReference type="ChEBI" id="CHEBI:57287"/>
    </ligand>
</feature>
<comment type="subunit">
    <text evidence="4">EntB, EntD, EntE, and EntF form a multienzyme complex called enterobactin synthase.</text>
</comment>
<dbReference type="Pfam" id="PF01648">
    <property type="entry name" value="ACPS"/>
    <property type="match status" value="1"/>
</dbReference>
<dbReference type="OrthoDB" id="8210607at2"/>
<dbReference type="GO" id="GO:0009366">
    <property type="term" value="C:enterobactin synthetase complex"/>
    <property type="evidence" value="ECO:0007669"/>
    <property type="project" value="InterPro"/>
</dbReference>
<name>A0A418YFU8_9GAMM</name>
<dbReference type="GO" id="GO:0005886">
    <property type="term" value="C:plasma membrane"/>
    <property type="evidence" value="ECO:0007669"/>
    <property type="project" value="TreeGrafter"/>
</dbReference>
<dbReference type="Pfam" id="PF17837">
    <property type="entry name" value="4PPT_N"/>
    <property type="match status" value="1"/>
</dbReference>
<evidence type="ECO:0000256" key="1">
    <source>
        <dbReference type="ARBA" id="ARBA00003937"/>
    </source>
</evidence>
<reference evidence="16 17" key="2">
    <citation type="submission" date="2019-01" db="EMBL/GenBank/DDBJ databases">
        <title>Motilimonas pumilus sp. nov., isolated from the gut of sea cucumber (Apostichopus japonicus).</title>
        <authorList>
            <person name="Wang F.-Q."/>
            <person name="Ren L.-H."/>
            <person name="Lin Y.-W."/>
            <person name="Sun G.-H."/>
            <person name="Du Z.-J."/>
            <person name="Zhao J.-X."/>
            <person name="Liu X.-J."/>
            <person name="Liu L.-J."/>
        </authorList>
    </citation>
    <scope>NUCLEOTIDE SEQUENCE [LARGE SCALE GENOMIC DNA]</scope>
    <source>
        <strain evidence="16 17">PLHSC7-2</strain>
    </source>
</reference>
<comment type="pathway">
    <text evidence="2">Siderophore biosynthesis; enterobactin biosynthesis.</text>
</comment>
<evidence type="ECO:0000256" key="6">
    <source>
        <dbReference type="ARBA" id="ARBA00022679"/>
    </source>
</evidence>
<dbReference type="PANTHER" id="PTHR38096:SF1">
    <property type="entry name" value="ENTEROBACTIN SYNTHASE COMPONENT D"/>
    <property type="match status" value="1"/>
</dbReference>
<reference evidence="16 17" key="1">
    <citation type="submission" date="2018-09" db="EMBL/GenBank/DDBJ databases">
        <authorList>
            <person name="Wang F."/>
        </authorList>
    </citation>
    <scope>NUCLEOTIDE SEQUENCE [LARGE SCALE GENOMIC DNA]</scope>
    <source>
        <strain evidence="16 17">PLHSC7-2</strain>
    </source>
</reference>
<evidence type="ECO:0000256" key="10">
    <source>
        <dbReference type="ARBA" id="ARBA00049176"/>
    </source>
</evidence>
<evidence type="ECO:0000256" key="9">
    <source>
        <dbReference type="ARBA" id="ARBA00031996"/>
    </source>
</evidence>
<dbReference type="AlphaFoldDB" id="A0A418YFU8"/>
<evidence type="ECO:0000256" key="5">
    <source>
        <dbReference type="ARBA" id="ARBA00019087"/>
    </source>
</evidence>
<protein>
    <recommendedName>
        <fullName evidence="5">Enterobactin synthase component D</fullName>
    </recommendedName>
    <alternativeName>
        <fullName evidence="8">4'-phosphopantetheinyl transferase EntD</fullName>
    </alternativeName>
    <alternativeName>
        <fullName evidence="9">Enterochelin synthase D</fullName>
    </alternativeName>
</protein>
<keyword evidence="6 16" id="KW-0808">Transferase</keyword>
<comment type="cofactor">
    <cofactor evidence="13">
        <name>Mg(2+)</name>
        <dbReference type="ChEBI" id="CHEBI:18420"/>
    </cofactor>
</comment>
<evidence type="ECO:0000256" key="3">
    <source>
        <dbReference type="ARBA" id="ARBA00008342"/>
    </source>
</evidence>
<sequence>MTQLTIPWPTLLPANATFAQATPEMWLLPLSSLEEACIANAVAKRKAEFRAGRHALKLALKHLGANHGDIVVGHMRQPVVDPSLVVSISHCQRNSGPQWQGFAGAICAKAKPYYGVGLDIEFNTALEPALVAQIMTPAEQNQAAKLGLPAALIFCIKESIYKACFNEMQCYFDFLDVEVTLRAEENRFSFRFVHSKIGFPRPYDFEGRFFFNQLLCVSTATMKKHSREAGEE</sequence>
<dbReference type="RefSeq" id="WP_119910405.1">
    <property type="nucleotide sequence ID" value="NZ_QZCH01000009.1"/>
</dbReference>
<dbReference type="PANTHER" id="PTHR38096">
    <property type="entry name" value="ENTEROBACTIN SYNTHASE COMPONENT D"/>
    <property type="match status" value="1"/>
</dbReference>
<evidence type="ECO:0000256" key="8">
    <source>
        <dbReference type="ARBA" id="ARBA00029894"/>
    </source>
</evidence>